<feature type="coiled-coil region" evidence="1">
    <location>
        <begin position="121"/>
        <end position="162"/>
    </location>
</feature>
<dbReference type="STRING" id="503106.A0A218ZBA7"/>
<dbReference type="Pfam" id="PF13257">
    <property type="entry name" value="DUF4048"/>
    <property type="match status" value="1"/>
</dbReference>
<evidence type="ECO:0000313" key="4">
    <source>
        <dbReference type="EMBL" id="OWP05359.1"/>
    </source>
</evidence>
<dbReference type="EMBL" id="MZNU01000076">
    <property type="protein sequence ID" value="OWP05359.1"/>
    <property type="molecule type" value="Genomic_DNA"/>
</dbReference>
<dbReference type="OrthoDB" id="4097086at2759"/>
<dbReference type="Proteomes" id="UP000242519">
    <property type="component" value="Unassembled WGS sequence"/>
</dbReference>
<feature type="compositionally biased region" description="Basic and acidic residues" evidence="2">
    <location>
        <begin position="327"/>
        <end position="341"/>
    </location>
</feature>
<feature type="region of interest" description="Disordered" evidence="2">
    <location>
        <begin position="166"/>
        <end position="192"/>
    </location>
</feature>
<dbReference type="InParanoid" id="A0A218ZBA7"/>
<feature type="region of interest" description="Disordered" evidence="2">
    <location>
        <begin position="413"/>
        <end position="437"/>
    </location>
</feature>
<keyword evidence="1" id="KW-0175">Coiled coil</keyword>
<comment type="caution">
    <text evidence="4">The sequence shown here is derived from an EMBL/GenBank/DDBJ whole genome shotgun (WGS) entry which is preliminary data.</text>
</comment>
<feature type="region of interest" description="Disordered" evidence="2">
    <location>
        <begin position="1"/>
        <end position="101"/>
    </location>
</feature>
<proteinExistence type="predicted"/>
<name>A0A218ZBA7_9HELO</name>
<evidence type="ECO:0000256" key="1">
    <source>
        <dbReference type="SAM" id="Coils"/>
    </source>
</evidence>
<feature type="compositionally biased region" description="Polar residues" evidence="2">
    <location>
        <begin position="16"/>
        <end position="25"/>
    </location>
</feature>
<feature type="region of interest" description="Disordered" evidence="2">
    <location>
        <begin position="307"/>
        <end position="389"/>
    </location>
</feature>
<feature type="compositionally biased region" description="Polar residues" evidence="2">
    <location>
        <begin position="417"/>
        <end position="429"/>
    </location>
</feature>
<dbReference type="InterPro" id="IPR025122">
    <property type="entry name" value="DUF4048"/>
</dbReference>
<sequence>MASSQRRRSSVSRSSIETILQTGETSPPAALPSPHIGNSPNRAHFAMSPSSRTSLRHTRALSYTPRRPNRLSLSFPVATSISSNESARATPTSSNVPSFPLTPVEIAQPSSEDHSKFLVALAGQERKVLELKEELVKAEEELKTLKKQYARHEATKKKAEIRHVEPLQTVATGDGNAEDPSTAPRQSSELDRRRALLNTLNLPKDSRRKFSGAHTRTLSLLSPERSNFHQPQTFPPVLETSAESSGLSRTANMPETSQGLRRIPPSRANARHSYQIGVPLGAKQLAEDLKSGMLTFLEDLRQATVGDEAVNGTTSRTTVDPAPHAPVRKDSKSSMRSDDRSGPGQLPRSMSPRTWETLTGTRPLLVDLSDEPEELVRPRARSPSTVKKARPLSMAAPPLDDLDDDWPVWDLPAPTSPRWSGSTTVSNPATPLHDKDDAGVKYVPTSALPPFIRTDTARIIQRDQETTPPKRIDIQWPALENLSPNALKGNLQRTMSTLMKEWEKTLQSPTEELVGEIPSGSNAETNTPEEVAMMSI</sequence>
<feature type="region of interest" description="Disordered" evidence="2">
    <location>
        <begin position="238"/>
        <end position="263"/>
    </location>
</feature>
<reference evidence="4 5" key="1">
    <citation type="submission" date="2017-04" db="EMBL/GenBank/DDBJ databases">
        <title>Draft genome sequence of Marssonina coronaria NL1: causal agent of apple blotch.</title>
        <authorList>
            <person name="Cheng Q."/>
        </authorList>
    </citation>
    <scope>NUCLEOTIDE SEQUENCE [LARGE SCALE GENOMIC DNA]</scope>
    <source>
        <strain evidence="4 5">NL1</strain>
    </source>
</reference>
<dbReference type="AlphaFoldDB" id="A0A218ZBA7"/>
<keyword evidence="5" id="KW-1185">Reference proteome</keyword>
<feature type="compositionally biased region" description="Polar residues" evidence="2">
    <location>
        <begin position="77"/>
        <end position="97"/>
    </location>
</feature>
<protein>
    <recommendedName>
        <fullName evidence="3">DUF4048 domain-containing protein</fullName>
    </recommendedName>
</protein>
<evidence type="ECO:0000313" key="5">
    <source>
        <dbReference type="Proteomes" id="UP000242519"/>
    </source>
</evidence>
<feature type="compositionally biased region" description="Polar residues" evidence="2">
    <location>
        <begin position="351"/>
        <end position="360"/>
    </location>
</feature>
<evidence type="ECO:0000259" key="3">
    <source>
        <dbReference type="Pfam" id="PF13257"/>
    </source>
</evidence>
<organism evidence="4 5">
    <name type="scientific">Diplocarpon coronariae</name>
    <dbReference type="NCBI Taxonomy" id="2795749"/>
    <lineage>
        <taxon>Eukaryota</taxon>
        <taxon>Fungi</taxon>
        <taxon>Dikarya</taxon>
        <taxon>Ascomycota</taxon>
        <taxon>Pezizomycotina</taxon>
        <taxon>Leotiomycetes</taxon>
        <taxon>Helotiales</taxon>
        <taxon>Drepanopezizaceae</taxon>
        <taxon>Diplocarpon</taxon>
    </lineage>
</organism>
<evidence type="ECO:0000256" key="2">
    <source>
        <dbReference type="SAM" id="MobiDB-lite"/>
    </source>
</evidence>
<feature type="domain" description="DUF4048" evidence="3">
    <location>
        <begin position="214"/>
        <end position="340"/>
    </location>
</feature>
<accession>A0A218ZBA7</accession>
<feature type="compositionally biased region" description="Basic residues" evidence="2">
    <location>
        <begin position="1"/>
        <end position="10"/>
    </location>
</feature>
<gene>
    <name evidence="4" type="ORF">B2J93_8101</name>
</gene>
<feature type="compositionally biased region" description="Polar residues" evidence="2">
    <location>
        <begin position="241"/>
        <end position="259"/>
    </location>
</feature>